<evidence type="ECO:0000313" key="2">
    <source>
        <dbReference type="Proteomes" id="UP000045285"/>
    </source>
</evidence>
<evidence type="ECO:0000313" key="1">
    <source>
        <dbReference type="EMBL" id="CDX11936.1"/>
    </source>
</evidence>
<reference evidence="2" key="1">
    <citation type="submission" date="2014-08" db="EMBL/GenBank/DDBJ databases">
        <authorList>
            <person name="Moulin L."/>
        </authorList>
    </citation>
    <scope>NUCLEOTIDE SEQUENCE [LARGE SCALE GENOMIC DNA]</scope>
</reference>
<gene>
    <name evidence="1" type="ORF">MPL3356_110246</name>
</gene>
<dbReference type="Proteomes" id="UP000045285">
    <property type="component" value="Unassembled WGS sequence"/>
</dbReference>
<sequence>MAKRVAPFGFLPARRQTGCRGRLAFVRGVLAILLLAASANTTGALRADAGSFPLPRFVSLKASSANLRVGPGVGYTIEWVFKRRGIPLEIYQEYGNWRRVRDWDGSSGWIHHSLLSGRRTGVVAPWSRQPLALYAKPAADSAILAWLEPRVEVELTRCDGQWCAVASRASTGFMKQTGLWGVYPGEVL</sequence>
<dbReference type="InterPro" id="IPR010466">
    <property type="entry name" value="DUF1058"/>
</dbReference>
<name>A0A090DA41_MESPL</name>
<evidence type="ECO:0008006" key="3">
    <source>
        <dbReference type="Google" id="ProtNLM"/>
    </source>
</evidence>
<dbReference type="STRING" id="69974.MPLDJ20_260154"/>
<accession>A0A090DA41</accession>
<proteinExistence type="predicted"/>
<dbReference type="Pfam" id="PF06347">
    <property type="entry name" value="SH3_4"/>
    <property type="match status" value="2"/>
</dbReference>
<dbReference type="EMBL" id="CCMZ01000003">
    <property type="protein sequence ID" value="CDX11936.1"/>
    <property type="molecule type" value="Genomic_DNA"/>
</dbReference>
<protein>
    <recommendedName>
        <fullName evidence="3">Aspartyl-trna synthetase</fullName>
    </recommendedName>
</protein>
<dbReference type="Gene3D" id="2.30.30.40">
    <property type="entry name" value="SH3 Domains"/>
    <property type="match status" value="1"/>
</dbReference>
<keyword evidence="2" id="KW-1185">Reference proteome</keyword>
<organism evidence="1 2">
    <name type="scientific">Mesorhizobium plurifarium</name>
    <dbReference type="NCBI Taxonomy" id="69974"/>
    <lineage>
        <taxon>Bacteria</taxon>
        <taxon>Pseudomonadati</taxon>
        <taxon>Pseudomonadota</taxon>
        <taxon>Alphaproteobacteria</taxon>
        <taxon>Hyphomicrobiales</taxon>
        <taxon>Phyllobacteriaceae</taxon>
        <taxon>Mesorhizobium</taxon>
    </lineage>
</organism>
<dbReference type="AlphaFoldDB" id="A0A090DA41"/>